<dbReference type="PROSITE" id="PS51217">
    <property type="entry name" value="UVRD_HELICASE_CTER"/>
    <property type="match status" value="1"/>
</dbReference>
<dbReference type="InterPro" id="IPR014016">
    <property type="entry name" value="UvrD-like_ATP-bd"/>
</dbReference>
<dbReference type="InterPro" id="IPR000212">
    <property type="entry name" value="DNA_helicase_UvrD/REP"/>
</dbReference>
<dbReference type="PANTHER" id="PTHR11070:SF2">
    <property type="entry name" value="ATP-DEPENDENT DNA HELICASE SRS2"/>
    <property type="match status" value="1"/>
</dbReference>
<dbReference type="PANTHER" id="PTHR11070">
    <property type="entry name" value="UVRD / RECB / PCRA DNA HELICASE FAMILY MEMBER"/>
    <property type="match status" value="1"/>
</dbReference>
<dbReference type="Gene3D" id="1.10.10.160">
    <property type="match status" value="1"/>
</dbReference>
<dbReference type="PROSITE" id="PS51198">
    <property type="entry name" value="UVRD_HELICASE_ATP_BIND"/>
    <property type="match status" value="1"/>
</dbReference>
<keyword evidence="2 12" id="KW-0547">Nucleotide-binding</keyword>
<proteinExistence type="inferred from homology"/>
<keyword evidence="16" id="KW-1185">Reference proteome</keyword>
<dbReference type="InterPro" id="IPR014017">
    <property type="entry name" value="DNA_helicase_UvrD-like_C"/>
</dbReference>
<evidence type="ECO:0000256" key="4">
    <source>
        <dbReference type="ARBA" id="ARBA00022806"/>
    </source>
</evidence>
<dbReference type="Pfam" id="PF00580">
    <property type="entry name" value="UvrD-helicase"/>
    <property type="match status" value="1"/>
</dbReference>
<dbReference type="Gene3D" id="3.40.50.300">
    <property type="entry name" value="P-loop containing nucleotide triphosphate hydrolases"/>
    <property type="match status" value="2"/>
</dbReference>
<reference evidence="15 16" key="1">
    <citation type="submission" date="2019-09" db="EMBL/GenBank/DDBJ databases">
        <title>Hydrogenophaga aromatica sp. nov., isolated from a para-xylene-degrading enrichment culture.</title>
        <authorList>
            <person name="Tancsics A."/>
            <person name="Banerjee S."/>
        </authorList>
    </citation>
    <scope>NUCLEOTIDE SEQUENCE [LARGE SCALE GENOMIC DNA]</scope>
    <source>
        <strain evidence="15 16">D2P1</strain>
    </source>
</reference>
<evidence type="ECO:0000259" key="14">
    <source>
        <dbReference type="PROSITE" id="PS51217"/>
    </source>
</evidence>
<dbReference type="GO" id="GO:0000725">
    <property type="term" value="P:recombinational repair"/>
    <property type="evidence" value="ECO:0007669"/>
    <property type="project" value="TreeGrafter"/>
</dbReference>
<feature type="domain" description="UvrD-like helicase ATP-binding" evidence="13">
    <location>
        <begin position="1"/>
        <end position="272"/>
    </location>
</feature>
<evidence type="ECO:0000256" key="3">
    <source>
        <dbReference type="ARBA" id="ARBA00022801"/>
    </source>
</evidence>
<evidence type="ECO:0000313" key="16">
    <source>
        <dbReference type="Proteomes" id="UP000545507"/>
    </source>
</evidence>
<dbReference type="EC" id="5.6.2.4" evidence="9"/>
<organism evidence="15 16">
    <name type="scientific">Hydrogenophaga aromaticivorans</name>
    <dbReference type="NCBI Taxonomy" id="2610898"/>
    <lineage>
        <taxon>Bacteria</taxon>
        <taxon>Pseudomonadati</taxon>
        <taxon>Pseudomonadota</taxon>
        <taxon>Betaproteobacteria</taxon>
        <taxon>Burkholderiales</taxon>
        <taxon>Comamonadaceae</taxon>
        <taxon>Hydrogenophaga</taxon>
    </lineage>
</organism>
<dbReference type="EMBL" id="VYGV01000011">
    <property type="protein sequence ID" value="NWF46098.1"/>
    <property type="molecule type" value="Genomic_DNA"/>
</dbReference>
<dbReference type="InterPro" id="IPR027417">
    <property type="entry name" value="P-loop_NTPase"/>
</dbReference>
<evidence type="ECO:0000256" key="12">
    <source>
        <dbReference type="PROSITE-ProRule" id="PRU00560"/>
    </source>
</evidence>
<evidence type="ECO:0000256" key="10">
    <source>
        <dbReference type="ARBA" id="ARBA00034923"/>
    </source>
</evidence>
<sequence>MASLNEEQRQVATCETHCLAIAAPGSGKTKTLAVKAALNLSRGRTVTAVTFTRDAATELRDRIIAIAGKEHLPNLLVGTFHSIDMLMAFPQMARSGMGRAILQKGRSKLRNKWEIIREGPRRSYVTRSIEESGLELDIEKATAIIEALKSEFRLPETENEARLVKTYQGLLKRHGVIDFQDILIETNRALDAGLITPLATDQLMIDEFQDTDALQYAWAMHHARAGAVVTAVGDDDQSIYGFRRALGYAGMSQFKEELQATRVVLGTNYRSHREVLEPAERLIACNTERMPKLLVSQKGSGGSAMWDTHGSRAEEAEACVEWVAKALEDQSTVGVLSRTNRRLDEIEVMCLKKKVPYVRSDGGSILNTQEMSVVMAAVGVLVEDSALDLDHLLGWAGCSEEELESLRKQLGANGPSSLTKAMLDKASLSASSKKLISELARLIAAWIVILDTGGIAFVATAIQDFLVSCAPNTRAKHFLPVVVQAFAKPLPKKGAVDLMRQRLQDLRSRRDQSKDDLQLSASVALLTAHGSKGLEWDCVWMVGCEDGTFPDESASLQEERRLFFVAMTRARKSLVVSAAGAKPSSPFIPEAGLARVPKNEMVAQPGMG</sequence>
<dbReference type="GO" id="GO:0003677">
    <property type="term" value="F:DNA binding"/>
    <property type="evidence" value="ECO:0007669"/>
    <property type="project" value="UniProtKB-KW"/>
</dbReference>
<evidence type="ECO:0000313" key="15">
    <source>
        <dbReference type="EMBL" id="NWF46098.1"/>
    </source>
</evidence>
<evidence type="ECO:0000256" key="2">
    <source>
        <dbReference type="ARBA" id="ARBA00022741"/>
    </source>
</evidence>
<dbReference type="GO" id="GO:0005524">
    <property type="term" value="F:ATP binding"/>
    <property type="evidence" value="ECO:0007669"/>
    <property type="project" value="UniProtKB-UniRule"/>
</dbReference>
<evidence type="ECO:0000256" key="11">
    <source>
        <dbReference type="ARBA" id="ARBA00048988"/>
    </source>
</evidence>
<dbReference type="Pfam" id="PF13361">
    <property type="entry name" value="UvrD_C"/>
    <property type="match status" value="2"/>
</dbReference>
<comment type="catalytic activity">
    <reaction evidence="8">
        <text>Couples ATP hydrolysis with the unwinding of duplex DNA by translocating in the 3'-5' direction.</text>
        <dbReference type="EC" id="5.6.2.4"/>
    </reaction>
</comment>
<dbReference type="Proteomes" id="UP000545507">
    <property type="component" value="Unassembled WGS sequence"/>
</dbReference>
<dbReference type="InterPro" id="IPR013986">
    <property type="entry name" value="DExx_box_DNA_helicase_dom_sf"/>
</dbReference>
<keyword evidence="4 12" id="KW-0347">Helicase</keyword>
<comment type="caution">
    <text evidence="15">The sequence shown here is derived from an EMBL/GenBank/DDBJ whole genome shotgun (WGS) entry which is preliminary data.</text>
</comment>
<protein>
    <recommendedName>
        <fullName evidence="9">DNA 3'-5' helicase</fullName>
        <ecNumber evidence="9">5.6.2.4</ecNumber>
    </recommendedName>
    <alternativeName>
        <fullName evidence="10">DNA 3'-5' helicase II</fullName>
    </alternativeName>
</protein>
<keyword evidence="7" id="KW-0413">Isomerase</keyword>
<evidence type="ECO:0000256" key="8">
    <source>
        <dbReference type="ARBA" id="ARBA00034617"/>
    </source>
</evidence>
<feature type="domain" description="UvrD-like helicase C-terminal" evidence="14">
    <location>
        <begin position="273"/>
        <end position="533"/>
    </location>
</feature>
<comment type="catalytic activity">
    <reaction evidence="11">
        <text>ATP + H2O = ADP + phosphate + H(+)</text>
        <dbReference type="Rhea" id="RHEA:13065"/>
        <dbReference type="ChEBI" id="CHEBI:15377"/>
        <dbReference type="ChEBI" id="CHEBI:15378"/>
        <dbReference type="ChEBI" id="CHEBI:30616"/>
        <dbReference type="ChEBI" id="CHEBI:43474"/>
        <dbReference type="ChEBI" id="CHEBI:456216"/>
        <dbReference type="EC" id="5.6.2.4"/>
    </reaction>
</comment>
<keyword evidence="3 12" id="KW-0378">Hydrolase</keyword>
<feature type="binding site" evidence="12">
    <location>
        <begin position="22"/>
        <end position="29"/>
    </location>
    <ligand>
        <name>ATP</name>
        <dbReference type="ChEBI" id="CHEBI:30616"/>
    </ligand>
</feature>
<evidence type="ECO:0000256" key="9">
    <source>
        <dbReference type="ARBA" id="ARBA00034808"/>
    </source>
</evidence>
<dbReference type="CDD" id="cd17932">
    <property type="entry name" value="DEXQc_UvrD"/>
    <property type="match status" value="1"/>
</dbReference>
<evidence type="ECO:0000259" key="13">
    <source>
        <dbReference type="PROSITE" id="PS51198"/>
    </source>
</evidence>
<gene>
    <name evidence="15" type="ORF">F3K02_12670</name>
</gene>
<evidence type="ECO:0000256" key="6">
    <source>
        <dbReference type="ARBA" id="ARBA00023125"/>
    </source>
</evidence>
<dbReference type="GO" id="GO:0043138">
    <property type="term" value="F:3'-5' DNA helicase activity"/>
    <property type="evidence" value="ECO:0007669"/>
    <property type="project" value="UniProtKB-EC"/>
</dbReference>
<dbReference type="Gene3D" id="1.10.486.10">
    <property type="entry name" value="PCRA, domain 4"/>
    <property type="match status" value="1"/>
</dbReference>
<keyword evidence="5 12" id="KW-0067">ATP-binding</keyword>
<keyword evidence="6" id="KW-0238">DNA-binding</keyword>
<comment type="similarity">
    <text evidence="1">Belongs to the helicase family. UvrD subfamily.</text>
</comment>
<evidence type="ECO:0000256" key="1">
    <source>
        <dbReference type="ARBA" id="ARBA00009922"/>
    </source>
</evidence>
<accession>A0A7Y8GY03</accession>
<name>A0A7Y8GY03_9BURK</name>
<dbReference type="GO" id="GO:0016787">
    <property type="term" value="F:hydrolase activity"/>
    <property type="evidence" value="ECO:0007669"/>
    <property type="project" value="UniProtKB-UniRule"/>
</dbReference>
<evidence type="ECO:0000256" key="7">
    <source>
        <dbReference type="ARBA" id="ARBA00023235"/>
    </source>
</evidence>
<dbReference type="AlphaFoldDB" id="A0A7Y8GY03"/>
<evidence type="ECO:0000256" key="5">
    <source>
        <dbReference type="ARBA" id="ARBA00022840"/>
    </source>
</evidence>
<dbReference type="SUPFAM" id="SSF52540">
    <property type="entry name" value="P-loop containing nucleoside triphosphate hydrolases"/>
    <property type="match status" value="1"/>
</dbReference>